<dbReference type="EMBL" id="SZPQ01000080">
    <property type="protein sequence ID" value="TKI02408.1"/>
    <property type="molecule type" value="Genomic_DNA"/>
</dbReference>
<gene>
    <name evidence="1" type="ORF">FCN80_25095</name>
</gene>
<reference evidence="1 2" key="1">
    <citation type="submission" date="2019-04" db="EMBL/GenBank/DDBJ databases">
        <authorList>
            <person name="Li M."/>
            <person name="Gao C."/>
        </authorList>
    </citation>
    <scope>NUCLEOTIDE SEQUENCE [LARGE SCALE GENOMIC DNA]</scope>
    <source>
        <strain evidence="1 2">BGMRC 2031</strain>
    </source>
</reference>
<sequence length="272" mass="30424">MVNLPTTQITMTSLELVDYINAERAEKAGAAGVEFPSKGHPQLRHADFMTKVPKVLGENHSTKFFAQYTDSTGRDLPCFRFPKREACLLAMSYSYELQAKVFDHMTELEQQLAQPQLAPARAEQVRSGLWILETAARMLNLSNSSRLAALQQLQEFAGVPIFLPAYAIDAPSDATDGSSRTTAAITTLLARYGSDLSAPAANRILERLGILERKQRPSTRYGQRQFWSITNAGLVYGKNVTDPRSQRETQPHFYESRFPHLIERITSARGQC</sequence>
<protein>
    <recommendedName>
        <fullName evidence="3">Rha family transcriptional regulator</fullName>
    </recommendedName>
</protein>
<name>A0ABY2SG54_9HYPH</name>
<dbReference type="RefSeq" id="WP_136993032.1">
    <property type="nucleotide sequence ID" value="NZ_SZPQ01000080.1"/>
</dbReference>
<organism evidence="1 2">
    <name type="scientific">Martelella alba</name>
    <dbReference type="NCBI Taxonomy" id="2590451"/>
    <lineage>
        <taxon>Bacteria</taxon>
        <taxon>Pseudomonadati</taxon>
        <taxon>Pseudomonadota</taxon>
        <taxon>Alphaproteobacteria</taxon>
        <taxon>Hyphomicrobiales</taxon>
        <taxon>Aurantimonadaceae</taxon>
        <taxon>Martelella</taxon>
    </lineage>
</organism>
<proteinExistence type="predicted"/>
<evidence type="ECO:0000313" key="1">
    <source>
        <dbReference type="EMBL" id="TKI02408.1"/>
    </source>
</evidence>
<keyword evidence="2" id="KW-1185">Reference proteome</keyword>
<comment type="caution">
    <text evidence="1">The sequence shown here is derived from an EMBL/GenBank/DDBJ whole genome shotgun (WGS) entry which is preliminary data.</text>
</comment>
<dbReference type="Proteomes" id="UP000305202">
    <property type="component" value="Unassembled WGS sequence"/>
</dbReference>
<evidence type="ECO:0000313" key="2">
    <source>
        <dbReference type="Proteomes" id="UP000305202"/>
    </source>
</evidence>
<evidence type="ECO:0008006" key="3">
    <source>
        <dbReference type="Google" id="ProtNLM"/>
    </source>
</evidence>
<accession>A0ABY2SG54</accession>